<dbReference type="CDD" id="cd13602">
    <property type="entry name" value="PBP2_TRAP_BpDctp6_7"/>
    <property type="match status" value="1"/>
</dbReference>
<dbReference type="AlphaFoldDB" id="A0A9X0UCQ1"/>
<accession>A0A9X0UCQ1</accession>
<dbReference type="PANTHER" id="PTHR33376">
    <property type="match status" value="1"/>
</dbReference>
<organism evidence="2 3">
    <name type="scientific">Siccirubricoccus deserti</name>
    <dbReference type="NCBI Taxonomy" id="2013562"/>
    <lineage>
        <taxon>Bacteria</taxon>
        <taxon>Pseudomonadati</taxon>
        <taxon>Pseudomonadota</taxon>
        <taxon>Alphaproteobacteria</taxon>
        <taxon>Acetobacterales</taxon>
        <taxon>Roseomonadaceae</taxon>
        <taxon>Siccirubricoccus</taxon>
    </lineage>
</organism>
<dbReference type="GO" id="GO:0055085">
    <property type="term" value="P:transmembrane transport"/>
    <property type="evidence" value="ECO:0007669"/>
    <property type="project" value="InterPro"/>
</dbReference>
<comment type="caution">
    <text evidence="2">The sequence shown here is derived from an EMBL/GenBank/DDBJ whole genome shotgun (WGS) entry which is preliminary data.</text>
</comment>
<dbReference type="Pfam" id="PF03480">
    <property type="entry name" value="DctP"/>
    <property type="match status" value="1"/>
</dbReference>
<dbReference type="RefSeq" id="WP_186769430.1">
    <property type="nucleotide sequence ID" value="NZ_JACOMF010000004.1"/>
</dbReference>
<dbReference type="PANTHER" id="PTHR33376:SF4">
    <property type="entry name" value="SIALIC ACID-BINDING PERIPLASMIC PROTEIN SIAP"/>
    <property type="match status" value="1"/>
</dbReference>
<dbReference type="EMBL" id="JACOMF010000004">
    <property type="protein sequence ID" value="MBC4014653.1"/>
    <property type="molecule type" value="Genomic_DNA"/>
</dbReference>
<dbReference type="Gene3D" id="3.40.190.170">
    <property type="entry name" value="Bacterial extracellular solute-binding protein, family 7"/>
    <property type="match status" value="1"/>
</dbReference>
<dbReference type="InterPro" id="IPR038404">
    <property type="entry name" value="TRAP_DctP_sf"/>
</dbReference>
<proteinExistence type="predicted"/>
<protein>
    <submittedName>
        <fullName evidence="2">TRAP transporter substrate-binding protein</fullName>
    </submittedName>
</protein>
<sequence length="371" mass="40182">MRTDPPEQRGFRPPRFAAVRRMGRALLGGLAIAIGCAATPVPAAEGGPIRVKILGGLAGVSQYVAFEAPFWTKRVPEVTGGRIHAEITPFDRSGVRGQETLQLLRLGVVPFATTLLGLASSDEPELNAIDLPVLNPDHATLQETITLWRPRIEALLRTRYNVELLAIYTYPAQTMFCQKAFNGLGDLAGRRIRVSSVGQSELVTGLGAVPIVVPFAEIVSAIRSGVVECAITGTLSGNTIGLHEVTTHIYRAAISWGVSVFGANQAAWNRLPPDLQVTLRQELTHLQEEIWQAAVRETEDGLLCNAGAPSCTAGRRGRMTIVEDTPEDQALRAQLLRDTVLPAWVQRCGNECATSWNRYIAPVRGLRATAN</sequence>
<evidence type="ECO:0000313" key="3">
    <source>
        <dbReference type="Proteomes" id="UP000600101"/>
    </source>
</evidence>
<name>A0A9X0UCQ1_9PROT</name>
<gene>
    <name evidence="2" type="ORF">H7965_04885</name>
</gene>
<dbReference type="Proteomes" id="UP000600101">
    <property type="component" value="Unassembled WGS sequence"/>
</dbReference>
<keyword evidence="3" id="KW-1185">Reference proteome</keyword>
<dbReference type="InterPro" id="IPR018389">
    <property type="entry name" value="DctP_fam"/>
</dbReference>
<evidence type="ECO:0000313" key="2">
    <source>
        <dbReference type="EMBL" id="MBC4014653.1"/>
    </source>
</evidence>
<reference evidence="2" key="1">
    <citation type="submission" date="2020-08" db="EMBL/GenBank/DDBJ databases">
        <authorList>
            <person name="Hu Y."/>
            <person name="Nguyen S.V."/>
            <person name="Li F."/>
            <person name="Fanning S."/>
        </authorList>
    </citation>
    <scope>NUCLEOTIDE SEQUENCE</scope>
    <source>
        <strain evidence="2">SYSU D8009</strain>
    </source>
</reference>
<dbReference type="NCBIfam" id="NF037995">
    <property type="entry name" value="TRAP_S1"/>
    <property type="match status" value="1"/>
</dbReference>
<evidence type="ECO:0000256" key="1">
    <source>
        <dbReference type="ARBA" id="ARBA00022729"/>
    </source>
</evidence>
<keyword evidence="1" id="KW-0732">Signal</keyword>